<proteinExistence type="inferred from homology"/>
<evidence type="ECO:0000256" key="3">
    <source>
        <dbReference type="ARBA" id="ARBA00022862"/>
    </source>
</evidence>
<evidence type="ECO:0000313" key="11">
    <source>
        <dbReference type="EMBL" id="CAD9688521.1"/>
    </source>
</evidence>
<dbReference type="PANTHER" id="PTHR42801:SF7">
    <property type="entry name" value="SLL1159 PROTEIN"/>
    <property type="match status" value="1"/>
</dbReference>
<comment type="catalytic activity">
    <reaction evidence="9">
        <text>a hydroperoxide + [thioredoxin]-dithiol = an alcohol + [thioredoxin]-disulfide + H2O</text>
        <dbReference type="Rhea" id="RHEA:62620"/>
        <dbReference type="Rhea" id="RHEA-COMP:10698"/>
        <dbReference type="Rhea" id="RHEA-COMP:10700"/>
        <dbReference type="ChEBI" id="CHEBI:15377"/>
        <dbReference type="ChEBI" id="CHEBI:29950"/>
        <dbReference type="ChEBI" id="CHEBI:30879"/>
        <dbReference type="ChEBI" id="CHEBI:35924"/>
        <dbReference type="ChEBI" id="CHEBI:50058"/>
        <dbReference type="EC" id="1.11.1.24"/>
    </reaction>
</comment>
<dbReference type="GO" id="GO:0005737">
    <property type="term" value="C:cytoplasm"/>
    <property type="evidence" value="ECO:0007669"/>
    <property type="project" value="TreeGrafter"/>
</dbReference>
<dbReference type="InterPro" id="IPR000866">
    <property type="entry name" value="AhpC/TSA"/>
</dbReference>
<dbReference type="InterPro" id="IPR013766">
    <property type="entry name" value="Thioredoxin_domain"/>
</dbReference>
<gene>
    <name evidence="11" type="ORF">EANT1437_LOCUS11744</name>
</gene>
<dbReference type="AlphaFoldDB" id="A0A7S2WH90"/>
<dbReference type="InterPro" id="IPR050924">
    <property type="entry name" value="Peroxiredoxin_BCP/PrxQ"/>
</dbReference>
<reference evidence="11" key="1">
    <citation type="submission" date="2021-01" db="EMBL/GenBank/DDBJ databases">
        <authorList>
            <person name="Corre E."/>
            <person name="Pelletier E."/>
            <person name="Niang G."/>
            <person name="Scheremetjew M."/>
            <person name="Finn R."/>
            <person name="Kale V."/>
            <person name="Holt S."/>
            <person name="Cochrane G."/>
            <person name="Meng A."/>
            <person name="Brown T."/>
            <person name="Cohen L."/>
        </authorList>
    </citation>
    <scope>NUCLEOTIDE SEQUENCE</scope>
    <source>
        <strain evidence="11">CCMP1452</strain>
    </source>
</reference>
<dbReference type="PANTHER" id="PTHR42801">
    <property type="entry name" value="THIOREDOXIN-DEPENDENT PEROXIDE REDUCTASE"/>
    <property type="match status" value="1"/>
</dbReference>
<organism evidence="11">
    <name type="scientific">Eucampia antarctica</name>
    <dbReference type="NCBI Taxonomy" id="49252"/>
    <lineage>
        <taxon>Eukaryota</taxon>
        <taxon>Sar</taxon>
        <taxon>Stramenopiles</taxon>
        <taxon>Ochrophyta</taxon>
        <taxon>Bacillariophyta</taxon>
        <taxon>Mediophyceae</taxon>
        <taxon>Biddulphiophycidae</taxon>
        <taxon>Hemiaulales</taxon>
        <taxon>Hemiaulaceae</taxon>
        <taxon>Eucampia</taxon>
    </lineage>
</organism>
<dbReference type="EMBL" id="HBHI01022822">
    <property type="protein sequence ID" value="CAD9688521.1"/>
    <property type="molecule type" value="Transcribed_RNA"/>
</dbReference>
<protein>
    <recommendedName>
        <fullName evidence="1">thioredoxin-dependent peroxiredoxin</fullName>
        <ecNumber evidence="1">1.11.1.24</ecNumber>
    </recommendedName>
    <alternativeName>
        <fullName evidence="7">Thioredoxin peroxidase</fullName>
    </alternativeName>
</protein>
<feature type="domain" description="Thioredoxin" evidence="10">
    <location>
        <begin position="51"/>
        <end position="223"/>
    </location>
</feature>
<evidence type="ECO:0000256" key="8">
    <source>
        <dbReference type="ARBA" id="ARBA00038489"/>
    </source>
</evidence>
<evidence type="ECO:0000256" key="9">
    <source>
        <dbReference type="ARBA" id="ARBA00049091"/>
    </source>
</evidence>
<name>A0A7S2WH90_9STRA</name>
<evidence type="ECO:0000256" key="5">
    <source>
        <dbReference type="ARBA" id="ARBA00023157"/>
    </source>
</evidence>
<comment type="similarity">
    <text evidence="8">Belongs to the peroxiredoxin family. BCP/PrxQ subfamily.</text>
</comment>
<accession>A0A7S2WH90</accession>
<dbReference type="GO" id="GO:0045454">
    <property type="term" value="P:cell redox homeostasis"/>
    <property type="evidence" value="ECO:0007669"/>
    <property type="project" value="TreeGrafter"/>
</dbReference>
<keyword evidence="2" id="KW-0575">Peroxidase</keyword>
<dbReference type="CDD" id="cd02970">
    <property type="entry name" value="PRX_like2"/>
    <property type="match status" value="1"/>
</dbReference>
<keyword evidence="4" id="KW-0560">Oxidoreductase</keyword>
<dbReference type="Gene3D" id="3.40.30.10">
    <property type="entry name" value="Glutaredoxin"/>
    <property type="match status" value="1"/>
</dbReference>
<dbReference type="GO" id="GO:0008379">
    <property type="term" value="F:thioredoxin peroxidase activity"/>
    <property type="evidence" value="ECO:0007669"/>
    <property type="project" value="TreeGrafter"/>
</dbReference>
<dbReference type="PROSITE" id="PS51352">
    <property type="entry name" value="THIOREDOXIN_2"/>
    <property type="match status" value="1"/>
</dbReference>
<evidence type="ECO:0000259" key="10">
    <source>
        <dbReference type="PROSITE" id="PS51352"/>
    </source>
</evidence>
<sequence length="223" mass="24795">MGKEQDAYDKKNAEMQEQYMAFVTEKATEEDMTVMGKCGAKLKELMPNPGLKVGYTAPDFTLPDSSGTKITLSEELKKGPVVLVFYRGAWCPVCNMHLNALQDIVPVLKSKYNASIIALTPQMLEVSKNQLEGTTISYKVCSDLDDSISKSYNLYYDLDPELDDVYMKMGINVKATNGGDRLGVPVPGTFIIDKKGIVKAMQADTDYMKRMKPDEIFSGLEQN</sequence>
<evidence type="ECO:0000256" key="1">
    <source>
        <dbReference type="ARBA" id="ARBA00013017"/>
    </source>
</evidence>
<dbReference type="InterPro" id="IPR036249">
    <property type="entry name" value="Thioredoxin-like_sf"/>
</dbReference>
<keyword evidence="5" id="KW-1015">Disulfide bond</keyword>
<evidence type="ECO:0000256" key="6">
    <source>
        <dbReference type="ARBA" id="ARBA00023284"/>
    </source>
</evidence>
<evidence type="ECO:0000256" key="4">
    <source>
        <dbReference type="ARBA" id="ARBA00023002"/>
    </source>
</evidence>
<dbReference type="GO" id="GO:0034599">
    <property type="term" value="P:cellular response to oxidative stress"/>
    <property type="evidence" value="ECO:0007669"/>
    <property type="project" value="TreeGrafter"/>
</dbReference>
<evidence type="ECO:0000256" key="7">
    <source>
        <dbReference type="ARBA" id="ARBA00032824"/>
    </source>
</evidence>
<dbReference type="EC" id="1.11.1.24" evidence="1"/>
<keyword evidence="6" id="KW-0676">Redox-active center</keyword>
<dbReference type="SUPFAM" id="SSF52833">
    <property type="entry name" value="Thioredoxin-like"/>
    <property type="match status" value="1"/>
</dbReference>
<keyword evidence="3" id="KW-0049">Antioxidant</keyword>
<dbReference type="Pfam" id="PF00578">
    <property type="entry name" value="AhpC-TSA"/>
    <property type="match status" value="1"/>
</dbReference>
<evidence type="ECO:0000256" key="2">
    <source>
        <dbReference type="ARBA" id="ARBA00022559"/>
    </source>
</evidence>